<evidence type="ECO:0000256" key="3">
    <source>
        <dbReference type="ARBA" id="ARBA00022737"/>
    </source>
</evidence>
<evidence type="ECO:0000256" key="1">
    <source>
        <dbReference type="ARBA" id="ARBA00022574"/>
    </source>
</evidence>
<evidence type="ECO:0000256" key="4">
    <source>
        <dbReference type="ARBA" id="ARBA00023187"/>
    </source>
</evidence>
<comment type="similarity">
    <text evidence="5">Belongs to the WD repeat STRAP family.</text>
</comment>
<feature type="repeat" description="WD" evidence="7">
    <location>
        <begin position="57"/>
        <end position="98"/>
    </location>
</feature>
<dbReference type="AlphaFoldDB" id="A0AAV8UK00"/>
<dbReference type="PROSITE" id="PS50082">
    <property type="entry name" value="WD_REPEATS_2"/>
    <property type="match status" value="2"/>
</dbReference>
<dbReference type="PANTHER" id="PTHR19877:SF13">
    <property type="entry name" value="SERINE-THREONINE KINASE RECEPTOR-ASSOCIATED PROTEIN"/>
    <property type="match status" value="1"/>
</dbReference>
<evidence type="ECO:0000313" key="9">
    <source>
        <dbReference type="Proteomes" id="UP001157974"/>
    </source>
</evidence>
<dbReference type="PROSITE" id="PS50294">
    <property type="entry name" value="WD_REPEATS_REGION"/>
    <property type="match status" value="2"/>
</dbReference>
<keyword evidence="9" id="KW-1185">Reference proteome</keyword>
<sequence length="300" mass="32846">MAATVRQMPMVCPGHKRGVVELEYSQPTDEGVFLISGCLDGKPMLRDGVTGDWVGTFEGHGGAVWSACLSDDTFVAATGSADQSAIVWDAKTGDIRQRLPQKHVCKSVALSKDASLLLTGGLFSTVNLYDVSDPETPVFELPVGPVKFARFYGDKSEVIITGSTDGKLTKWDARVGQKIKQVECGAEIRSGELRRNSDFLTLALADESVQFWDVRTMELIKKFKEKYVLCGQDLSVRMYDYATGVELESHRGHHGPIMVVRFAPDGETYSTGADDGTIRIWKTNPQPNYPVIDEGSKATT</sequence>
<dbReference type="InterPro" id="IPR001680">
    <property type="entry name" value="WD40_rpt"/>
</dbReference>
<dbReference type="Proteomes" id="UP001157974">
    <property type="component" value="Unassembled WGS sequence"/>
</dbReference>
<dbReference type="SUPFAM" id="SSF50978">
    <property type="entry name" value="WD40 repeat-like"/>
    <property type="match status" value="1"/>
</dbReference>
<comment type="caution">
    <text evidence="8">The sequence shown here is derived from an EMBL/GenBank/DDBJ whole genome shotgun (WGS) entry which is preliminary data.</text>
</comment>
<dbReference type="InterPro" id="IPR019775">
    <property type="entry name" value="WD40_repeat_CS"/>
</dbReference>
<protein>
    <recommendedName>
        <fullName evidence="6">Serine-threonine kinase receptor-associated protein</fullName>
    </recommendedName>
</protein>
<dbReference type="SMART" id="SM00320">
    <property type="entry name" value="WD40"/>
    <property type="match status" value="5"/>
</dbReference>
<dbReference type="GO" id="GO:0003723">
    <property type="term" value="F:RNA binding"/>
    <property type="evidence" value="ECO:0007669"/>
    <property type="project" value="TreeGrafter"/>
</dbReference>
<gene>
    <name evidence="8" type="ORF">NDN08_006756</name>
</gene>
<accession>A0AAV8UK00</accession>
<keyword evidence="4" id="KW-0508">mRNA splicing</keyword>
<keyword evidence="3" id="KW-0677">Repeat</keyword>
<dbReference type="EMBL" id="JAMWBK010000009">
    <property type="protein sequence ID" value="KAJ8902349.1"/>
    <property type="molecule type" value="Genomic_DNA"/>
</dbReference>
<dbReference type="InterPro" id="IPR036322">
    <property type="entry name" value="WD40_repeat_dom_sf"/>
</dbReference>
<dbReference type="GO" id="GO:0032797">
    <property type="term" value="C:SMN complex"/>
    <property type="evidence" value="ECO:0007669"/>
    <property type="project" value="TreeGrafter"/>
</dbReference>
<dbReference type="GO" id="GO:0000387">
    <property type="term" value="P:spliceosomal snRNP assembly"/>
    <property type="evidence" value="ECO:0007669"/>
    <property type="project" value="TreeGrafter"/>
</dbReference>
<name>A0AAV8UK00_9RHOD</name>
<dbReference type="Gene3D" id="2.130.10.10">
    <property type="entry name" value="YVTN repeat-like/Quinoprotein amine dehydrogenase"/>
    <property type="match status" value="1"/>
</dbReference>
<evidence type="ECO:0000256" key="2">
    <source>
        <dbReference type="ARBA" id="ARBA00022664"/>
    </source>
</evidence>
<dbReference type="PROSITE" id="PS00678">
    <property type="entry name" value="WD_REPEATS_1"/>
    <property type="match status" value="1"/>
</dbReference>
<dbReference type="PANTHER" id="PTHR19877">
    <property type="entry name" value="EUKARYOTIC TRANSLATION INITIATION FACTOR 3 SUBUNIT I"/>
    <property type="match status" value="1"/>
</dbReference>
<evidence type="ECO:0000256" key="7">
    <source>
        <dbReference type="PROSITE-ProRule" id="PRU00221"/>
    </source>
</evidence>
<feature type="repeat" description="WD" evidence="7">
    <location>
        <begin position="250"/>
        <end position="282"/>
    </location>
</feature>
<keyword evidence="1 7" id="KW-0853">WD repeat</keyword>
<keyword evidence="2" id="KW-0507">mRNA processing</keyword>
<evidence type="ECO:0000313" key="8">
    <source>
        <dbReference type="EMBL" id="KAJ8902349.1"/>
    </source>
</evidence>
<proteinExistence type="inferred from homology"/>
<evidence type="ECO:0000256" key="5">
    <source>
        <dbReference type="ARBA" id="ARBA00038394"/>
    </source>
</evidence>
<evidence type="ECO:0000256" key="6">
    <source>
        <dbReference type="ARBA" id="ARBA00040390"/>
    </source>
</evidence>
<reference evidence="8 9" key="1">
    <citation type="journal article" date="2023" name="Nat. Commun.">
        <title>Origin of minicircular mitochondrial genomes in red algae.</title>
        <authorList>
            <person name="Lee Y."/>
            <person name="Cho C.H."/>
            <person name="Lee Y.M."/>
            <person name="Park S.I."/>
            <person name="Yang J.H."/>
            <person name="West J.A."/>
            <person name="Bhattacharya D."/>
            <person name="Yoon H.S."/>
        </authorList>
    </citation>
    <scope>NUCLEOTIDE SEQUENCE [LARGE SCALE GENOMIC DNA]</scope>
    <source>
        <strain evidence="8 9">CCMP1338</strain>
        <tissue evidence="8">Whole cell</tissue>
    </source>
</reference>
<dbReference type="InterPro" id="IPR015943">
    <property type="entry name" value="WD40/YVTN_repeat-like_dom_sf"/>
</dbReference>
<organism evidence="8 9">
    <name type="scientific">Rhodosorus marinus</name>
    <dbReference type="NCBI Taxonomy" id="101924"/>
    <lineage>
        <taxon>Eukaryota</taxon>
        <taxon>Rhodophyta</taxon>
        <taxon>Stylonematophyceae</taxon>
        <taxon>Stylonematales</taxon>
        <taxon>Stylonemataceae</taxon>
        <taxon>Rhodosorus</taxon>
    </lineage>
</organism>
<dbReference type="Pfam" id="PF00400">
    <property type="entry name" value="WD40"/>
    <property type="match status" value="2"/>
</dbReference>